<dbReference type="InterPro" id="IPR014352">
    <property type="entry name" value="FERM/acyl-CoA-bd_prot_sf"/>
</dbReference>
<dbReference type="InterPro" id="IPR018979">
    <property type="entry name" value="FERM_N"/>
</dbReference>
<dbReference type="PANTHER" id="PTHR23280:SF13">
    <property type="entry name" value="E3 UBIQUITIN-PROTEIN LIGASE MYLIP"/>
    <property type="match status" value="1"/>
</dbReference>
<evidence type="ECO:0000256" key="4">
    <source>
        <dbReference type="PROSITE-ProRule" id="PRU00175"/>
    </source>
</evidence>
<dbReference type="FunFam" id="1.10.1170.10:FF:000002">
    <property type="entry name" value="Baculoviral IAP repeat containing 7"/>
    <property type="match status" value="1"/>
</dbReference>
<keyword evidence="3" id="KW-0862">Zinc</keyword>
<dbReference type="InterPro" id="IPR000299">
    <property type="entry name" value="FERM_domain"/>
</dbReference>
<dbReference type="Pfam" id="PF13920">
    <property type="entry name" value="zf-C3HC4_3"/>
    <property type="match status" value="1"/>
</dbReference>
<dbReference type="CDD" id="cd14473">
    <property type="entry name" value="FERM_B-lobe"/>
    <property type="match status" value="1"/>
</dbReference>
<accession>A0A9Q0MAZ2</accession>
<dbReference type="InterPro" id="IPR019749">
    <property type="entry name" value="Band_41_domain"/>
</dbReference>
<dbReference type="Gene3D" id="1.20.80.10">
    <property type="match status" value="1"/>
</dbReference>
<dbReference type="GO" id="GO:0009887">
    <property type="term" value="P:animal organ morphogenesis"/>
    <property type="evidence" value="ECO:0007669"/>
    <property type="project" value="UniProtKB-ARBA"/>
</dbReference>
<dbReference type="OrthoDB" id="10037309at2759"/>
<dbReference type="PROSITE" id="PS50057">
    <property type="entry name" value="FERM_3"/>
    <property type="match status" value="1"/>
</dbReference>
<dbReference type="InterPro" id="IPR035963">
    <property type="entry name" value="FERM_2"/>
</dbReference>
<dbReference type="InterPro" id="IPR029071">
    <property type="entry name" value="Ubiquitin-like_domsf"/>
</dbReference>
<dbReference type="PROSITE" id="PS50089">
    <property type="entry name" value="ZF_RING_2"/>
    <property type="match status" value="1"/>
</dbReference>
<reference evidence="7" key="1">
    <citation type="submission" date="2022-12" db="EMBL/GenBank/DDBJ databases">
        <title>Genome assemblies of Blomia tropicalis.</title>
        <authorList>
            <person name="Cui Y."/>
        </authorList>
    </citation>
    <scope>NUCLEOTIDE SEQUENCE</scope>
    <source>
        <tissue evidence="7">Adult mites</tissue>
    </source>
</reference>
<dbReference type="EMBL" id="JAPWDV010000002">
    <property type="protein sequence ID" value="KAJ6221232.1"/>
    <property type="molecule type" value="Genomic_DNA"/>
</dbReference>
<dbReference type="AlphaFoldDB" id="A0A9Q0MAZ2"/>
<dbReference type="Pfam" id="PF00373">
    <property type="entry name" value="FERM_M"/>
    <property type="match status" value="1"/>
</dbReference>
<organism evidence="7 8">
    <name type="scientific">Blomia tropicalis</name>
    <name type="common">Mite</name>
    <dbReference type="NCBI Taxonomy" id="40697"/>
    <lineage>
        <taxon>Eukaryota</taxon>
        <taxon>Metazoa</taxon>
        <taxon>Ecdysozoa</taxon>
        <taxon>Arthropoda</taxon>
        <taxon>Chelicerata</taxon>
        <taxon>Arachnida</taxon>
        <taxon>Acari</taxon>
        <taxon>Acariformes</taxon>
        <taxon>Sarcoptiformes</taxon>
        <taxon>Astigmata</taxon>
        <taxon>Glycyphagoidea</taxon>
        <taxon>Echimyopodidae</taxon>
        <taxon>Blomia</taxon>
    </lineage>
</organism>
<comment type="caution">
    <text evidence="7">The sequence shown here is derived from an EMBL/GenBank/DDBJ whole genome shotgun (WGS) entry which is preliminary data.</text>
</comment>
<dbReference type="PANTHER" id="PTHR23280">
    <property type="entry name" value="4.1 G PROTEIN"/>
    <property type="match status" value="1"/>
</dbReference>
<dbReference type="GO" id="GO:0008270">
    <property type="term" value="F:zinc ion binding"/>
    <property type="evidence" value="ECO:0007669"/>
    <property type="project" value="UniProtKB-KW"/>
</dbReference>
<keyword evidence="2 4" id="KW-0863">Zinc-finger</keyword>
<dbReference type="GO" id="GO:0048731">
    <property type="term" value="P:system development"/>
    <property type="evidence" value="ECO:0007669"/>
    <property type="project" value="UniProtKB-ARBA"/>
</dbReference>
<dbReference type="GO" id="GO:0006511">
    <property type="term" value="P:ubiquitin-dependent protein catabolic process"/>
    <property type="evidence" value="ECO:0007669"/>
    <property type="project" value="TreeGrafter"/>
</dbReference>
<dbReference type="Proteomes" id="UP001142055">
    <property type="component" value="Chromosome 2"/>
</dbReference>
<evidence type="ECO:0000259" key="6">
    <source>
        <dbReference type="PROSITE" id="PS50089"/>
    </source>
</evidence>
<name>A0A9Q0MAZ2_BLOTA</name>
<gene>
    <name evidence="7" type="ORF">RDWZM_007044</name>
</gene>
<dbReference type="SUPFAM" id="SSF50729">
    <property type="entry name" value="PH domain-like"/>
    <property type="match status" value="1"/>
</dbReference>
<evidence type="ECO:0000256" key="3">
    <source>
        <dbReference type="ARBA" id="ARBA00022833"/>
    </source>
</evidence>
<dbReference type="GO" id="GO:0071944">
    <property type="term" value="C:cell periphery"/>
    <property type="evidence" value="ECO:0007669"/>
    <property type="project" value="UniProtKB-ARBA"/>
</dbReference>
<evidence type="ECO:0000256" key="1">
    <source>
        <dbReference type="ARBA" id="ARBA00022723"/>
    </source>
</evidence>
<dbReference type="SUPFAM" id="SSF57850">
    <property type="entry name" value="RING/U-box"/>
    <property type="match status" value="1"/>
</dbReference>
<dbReference type="InterPro" id="IPR019748">
    <property type="entry name" value="FERM_central"/>
</dbReference>
<evidence type="ECO:0000259" key="5">
    <source>
        <dbReference type="PROSITE" id="PS50057"/>
    </source>
</evidence>
<dbReference type="InterPro" id="IPR001841">
    <property type="entry name" value="Znf_RING"/>
</dbReference>
<proteinExistence type="predicted"/>
<dbReference type="SUPFAM" id="SSF47031">
    <property type="entry name" value="Second domain of FERM"/>
    <property type="match status" value="1"/>
</dbReference>
<protein>
    <submittedName>
        <fullName evidence="7">Uncharacterized protein</fullName>
    </submittedName>
</protein>
<dbReference type="Pfam" id="PF09379">
    <property type="entry name" value="FERM_N"/>
    <property type="match status" value="1"/>
</dbReference>
<dbReference type="SUPFAM" id="SSF54236">
    <property type="entry name" value="Ubiquitin-like"/>
    <property type="match status" value="1"/>
</dbReference>
<evidence type="ECO:0000313" key="8">
    <source>
        <dbReference type="Proteomes" id="UP001142055"/>
    </source>
</evidence>
<sequence length="476" mass="54988">MLCHITLPDGLMFEISVSPKAKGQECLDLVCDRLNIIEVDFFGLQYECNGYWYWLNLRNPIRQQSQCQKKPLRYHLKVKFYVLPYEIRQSATRHLFYLDIRNRIKNRELKVSDTAEKAKLISLIAQIEFGDYREDCYDLTQFYTEWILNLCGKRRNKDDITTETMETATVTTKELKLVPNIESKIRSINQLSAEYELIYKLVIEYHQLLSGYQRSEAEQHFLKDVSLLDDIGTNYFNARILVSGRSTNPKCKIGLGVHGVTIRQEEKRIINYNALVKMIVSNKVFLLMHVNDSGDIVEEKFQFNSTKLAQAVYRETTEKRVFYHCDTVGDSVATQCIRGFADMFMSIAPSIFINANGGDNVNGSSLHGKNYVFDIRRTLRQFQDDIQRTMFKLNTIFNAGLSQDTITDCDTTQSVTEQSTDQENEEKILCRICMDRPVDLAFIPCHHMISCGSCGSDCDSCPICRTPIIEKSKIFY</sequence>
<dbReference type="InterPro" id="IPR013083">
    <property type="entry name" value="Znf_RING/FYVE/PHD"/>
</dbReference>
<keyword evidence="8" id="KW-1185">Reference proteome</keyword>
<dbReference type="OMA" id="NKGENLW"/>
<feature type="domain" description="RING-type" evidence="6">
    <location>
        <begin position="430"/>
        <end position="465"/>
    </location>
</feature>
<dbReference type="GO" id="GO:0004842">
    <property type="term" value="F:ubiquitin-protein transferase activity"/>
    <property type="evidence" value="ECO:0007669"/>
    <property type="project" value="TreeGrafter"/>
</dbReference>
<feature type="domain" description="FERM" evidence="5">
    <location>
        <begin position="1"/>
        <end position="327"/>
    </location>
</feature>
<dbReference type="Gene3D" id="3.10.20.90">
    <property type="entry name" value="Phosphatidylinositol 3-kinase Catalytic Subunit, Chain A, domain 1"/>
    <property type="match status" value="1"/>
</dbReference>
<dbReference type="Gene3D" id="3.30.40.10">
    <property type="entry name" value="Zinc/RING finger domain, C3HC4 (zinc finger)"/>
    <property type="match status" value="1"/>
</dbReference>
<dbReference type="SMART" id="SM00295">
    <property type="entry name" value="B41"/>
    <property type="match status" value="1"/>
</dbReference>
<evidence type="ECO:0000313" key="7">
    <source>
        <dbReference type="EMBL" id="KAJ6221232.1"/>
    </source>
</evidence>
<keyword evidence="1" id="KW-0479">Metal-binding</keyword>
<evidence type="ECO:0000256" key="2">
    <source>
        <dbReference type="ARBA" id="ARBA00022771"/>
    </source>
</evidence>